<feature type="compositionally biased region" description="Polar residues" evidence="1">
    <location>
        <begin position="253"/>
        <end position="263"/>
    </location>
</feature>
<dbReference type="Proteomes" id="UP000694941">
    <property type="component" value="Unplaced"/>
</dbReference>
<feature type="region of interest" description="Disordered" evidence="1">
    <location>
        <begin position="279"/>
        <end position="433"/>
    </location>
</feature>
<feature type="compositionally biased region" description="Basic and acidic residues" evidence="1">
    <location>
        <begin position="106"/>
        <end position="131"/>
    </location>
</feature>
<feature type="compositionally biased region" description="Acidic residues" evidence="1">
    <location>
        <begin position="424"/>
        <end position="433"/>
    </location>
</feature>
<gene>
    <name evidence="4" type="primary">LOC106467891</name>
</gene>
<dbReference type="GeneID" id="106467891"/>
<accession>A0ABM1BKD3</accession>
<feature type="compositionally biased region" description="Basic and acidic residues" evidence="1">
    <location>
        <begin position="205"/>
        <end position="218"/>
    </location>
</feature>
<evidence type="ECO:0000313" key="4">
    <source>
        <dbReference type="RefSeq" id="XP_013783728.1"/>
    </source>
</evidence>
<keyword evidence="2" id="KW-0732">Signal</keyword>
<feature type="region of interest" description="Disordered" evidence="1">
    <location>
        <begin position="163"/>
        <end position="263"/>
    </location>
</feature>
<name>A0ABM1BKD3_LIMPO</name>
<feature type="region of interest" description="Disordered" evidence="1">
    <location>
        <begin position="100"/>
        <end position="146"/>
    </location>
</feature>
<feature type="chain" id="PRO_5047238378" evidence="2">
    <location>
        <begin position="23"/>
        <end position="433"/>
    </location>
</feature>
<dbReference type="RefSeq" id="XP_013783728.1">
    <property type="nucleotide sequence ID" value="XM_013928274.2"/>
</dbReference>
<evidence type="ECO:0000313" key="3">
    <source>
        <dbReference type="Proteomes" id="UP000694941"/>
    </source>
</evidence>
<reference evidence="4" key="1">
    <citation type="submission" date="2025-08" db="UniProtKB">
        <authorList>
            <consortium name="RefSeq"/>
        </authorList>
    </citation>
    <scope>IDENTIFICATION</scope>
    <source>
        <tissue evidence="4">Muscle</tissue>
    </source>
</reference>
<feature type="compositionally biased region" description="Basic and acidic residues" evidence="1">
    <location>
        <begin position="400"/>
        <end position="412"/>
    </location>
</feature>
<keyword evidence="3" id="KW-1185">Reference proteome</keyword>
<proteinExistence type="predicted"/>
<evidence type="ECO:0000256" key="1">
    <source>
        <dbReference type="SAM" id="MobiDB-lite"/>
    </source>
</evidence>
<organism evidence="3 4">
    <name type="scientific">Limulus polyphemus</name>
    <name type="common">Atlantic horseshoe crab</name>
    <dbReference type="NCBI Taxonomy" id="6850"/>
    <lineage>
        <taxon>Eukaryota</taxon>
        <taxon>Metazoa</taxon>
        <taxon>Ecdysozoa</taxon>
        <taxon>Arthropoda</taxon>
        <taxon>Chelicerata</taxon>
        <taxon>Merostomata</taxon>
        <taxon>Xiphosura</taxon>
        <taxon>Limulidae</taxon>
        <taxon>Limulus</taxon>
    </lineage>
</organism>
<feature type="compositionally biased region" description="Basic and acidic residues" evidence="1">
    <location>
        <begin position="288"/>
        <end position="299"/>
    </location>
</feature>
<feature type="signal peptide" evidence="2">
    <location>
        <begin position="1"/>
        <end position="22"/>
    </location>
</feature>
<protein>
    <submittedName>
        <fullName evidence="4">Dentin sialophosphoprotein-like</fullName>
    </submittedName>
</protein>
<feature type="compositionally biased region" description="Polar residues" evidence="1">
    <location>
        <begin position="163"/>
        <end position="183"/>
    </location>
</feature>
<evidence type="ECO:0000256" key="2">
    <source>
        <dbReference type="SAM" id="SignalP"/>
    </source>
</evidence>
<sequence length="433" mass="47929">MKMIVTWLFPFLYVIFLISTDGAPVEKTTTTLNMEDLTTIASATLEGGIRSTNESAGDNPNVHEPILDVKSLDDDSTTPNIDQLEKTGSERSEDALIGSMATNNGSEDKITRKTETIVEPRKKSDPVKESDENVTVTESKEDAHAEDQKLILEDAEGDFQSALNKKSNFTSPPIQDSDNSTSPVRDLVATKIPDQPLKYGTTKLPDNRQYEKHDESNMKSKPKTTSIPSIETLENVPKTENEDLSMVADNGMENENGTTQSKDITANIWKLDEHWTESTHVADVSNMMKDEAKKNKKTDNSATEMNVPGSKDDPSDVIGEEDNTPEKASDEGTSYHADSSSANEEDTFESKATSFEMTHKKNSSDPEDDSFDEPSKHNWSEPEDNSSDVTSQEENSELEGNPHDLMREKDSDITNTESQKVEANEEEQNTTSA</sequence>